<dbReference type="InterPro" id="IPR028994">
    <property type="entry name" value="Integrin_alpha_N"/>
</dbReference>
<dbReference type="InterPro" id="IPR041624">
    <property type="entry name" value="RGI_lyase"/>
</dbReference>
<reference evidence="4 5" key="1">
    <citation type="journal article" date="2018" name="Nat. Biotechnol.">
        <title>A standardized bacterial taxonomy based on genome phylogeny substantially revises the tree of life.</title>
        <authorList>
            <person name="Parks D.H."/>
            <person name="Chuvochina M."/>
            <person name="Waite D.W."/>
            <person name="Rinke C."/>
            <person name="Skarshewski A."/>
            <person name="Chaumeil P.A."/>
            <person name="Hugenholtz P."/>
        </authorList>
    </citation>
    <scope>NUCLEOTIDE SEQUENCE [LARGE SCALE GENOMIC DNA]</scope>
    <source>
        <strain evidence="4">UBA9667</strain>
    </source>
</reference>
<dbReference type="Gene3D" id="2.60.40.10">
    <property type="entry name" value="Immunoglobulins"/>
    <property type="match status" value="1"/>
</dbReference>
<feature type="signal peptide" evidence="1">
    <location>
        <begin position="1"/>
        <end position="29"/>
    </location>
</feature>
<dbReference type="InterPro" id="IPR034641">
    <property type="entry name" value="RGL11"/>
</dbReference>
<evidence type="ECO:0000256" key="1">
    <source>
        <dbReference type="SAM" id="SignalP"/>
    </source>
</evidence>
<dbReference type="Pfam" id="PF21348">
    <property type="entry name" value="RGL11_C"/>
    <property type="match status" value="1"/>
</dbReference>
<feature type="non-terminal residue" evidence="4">
    <location>
        <position position="507"/>
    </location>
</feature>
<evidence type="ECO:0000313" key="4">
    <source>
        <dbReference type="EMBL" id="HCK24833.1"/>
    </source>
</evidence>
<dbReference type="SUPFAM" id="SSF69318">
    <property type="entry name" value="Integrin alpha N-terminal domain"/>
    <property type="match status" value="1"/>
</dbReference>
<dbReference type="PANTHER" id="PTHR43118:SF1">
    <property type="entry name" value="RHAMNOGALACTURONAN LYASE (EUROFUNG)"/>
    <property type="match status" value="1"/>
</dbReference>
<sequence>MIPYPYSKISLRRCCALFLSACLGAACFAQTTYDTIRSWNLAVYSAQTLADLAADTERWNPMYKDGVLQRYSNKLPTDGLPLQANGQVIAEVEGLLVGRGIEAGSLLLRHNMGSSHNGMQMQRIAPVSISGLRAGQRVTVTLRSSSSAPQGIAEVSNLSGSCGPGTYPTTYFKTYAFDVVADGEASWTNSGGVVVQSVAVMEVSEDIREQVATPLIEVDGKRVSLSCETPDAVLWYSLVDHAGVLDYARLYTGPFELTRSCRFRAIAQKEGMRNSLVADTNLVVAVTFPFAGRPRVLDPEALDRAAVATYMGSGSRYLINWRWLIDDPMQMSFNVYRDGVKLNDSPISDRTNYMDYAGTATSEYTVEAVVAGEVVETAPVRVLPKGYLDIPLNRPAGGTTESGDFYYIPGDCMVADVDGDKAYEVIMKWDPSNGKDNSQSGYTGNVLIDAYRMDGTQLWRIDLGKNIRAGAHYTQLMVYDLDGDGRAELACKTAPGTIDGLGNYVLM</sequence>
<keyword evidence="1" id="KW-0732">Signal</keyword>
<name>A0A3D2SEZ7_9BACE</name>
<dbReference type="Pfam" id="PF18370">
    <property type="entry name" value="RGI_lyase"/>
    <property type="match status" value="1"/>
</dbReference>
<dbReference type="EMBL" id="DPVG01000315">
    <property type="protein sequence ID" value="HCK24833.1"/>
    <property type="molecule type" value="Genomic_DNA"/>
</dbReference>
<evidence type="ECO:0000259" key="3">
    <source>
        <dbReference type="Pfam" id="PF21348"/>
    </source>
</evidence>
<evidence type="ECO:0000259" key="2">
    <source>
        <dbReference type="Pfam" id="PF18370"/>
    </source>
</evidence>
<proteinExistence type="predicted"/>
<protein>
    <submittedName>
        <fullName evidence="4">Uncharacterized protein</fullName>
    </submittedName>
</protein>
<feature type="chain" id="PRO_5017832690" evidence="1">
    <location>
        <begin position="30"/>
        <end position="507"/>
    </location>
</feature>
<evidence type="ECO:0000313" key="5">
    <source>
        <dbReference type="Proteomes" id="UP000263098"/>
    </source>
</evidence>
<dbReference type="InterPro" id="IPR049366">
    <property type="entry name" value="RGL11_C"/>
</dbReference>
<feature type="domain" description="Rhamnogalacturonan I lyase beta-sheet" evidence="2">
    <location>
        <begin position="300"/>
        <end position="377"/>
    </location>
</feature>
<dbReference type="AlphaFoldDB" id="A0A3D2SEZ7"/>
<organism evidence="4 5">
    <name type="scientific">Bacteroides graminisolvens</name>
    <dbReference type="NCBI Taxonomy" id="477666"/>
    <lineage>
        <taxon>Bacteria</taxon>
        <taxon>Pseudomonadati</taxon>
        <taxon>Bacteroidota</taxon>
        <taxon>Bacteroidia</taxon>
        <taxon>Bacteroidales</taxon>
        <taxon>Bacteroidaceae</taxon>
        <taxon>Bacteroides</taxon>
    </lineage>
</organism>
<dbReference type="Proteomes" id="UP000263098">
    <property type="component" value="Unassembled WGS sequence"/>
</dbReference>
<feature type="domain" description="Rhamnogalacturonan lyase family 11 C-terminal" evidence="3">
    <location>
        <begin position="387"/>
        <end position="504"/>
    </location>
</feature>
<dbReference type="InterPro" id="IPR013783">
    <property type="entry name" value="Ig-like_fold"/>
</dbReference>
<accession>A0A3D2SEZ7</accession>
<comment type="caution">
    <text evidence="4">The sequence shown here is derived from an EMBL/GenBank/DDBJ whole genome shotgun (WGS) entry which is preliminary data.</text>
</comment>
<dbReference type="PANTHER" id="PTHR43118">
    <property type="entry name" value="RHAMNOGALACTURONAN LYASE (EUROFUNG)"/>
    <property type="match status" value="1"/>
</dbReference>
<gene>
    <name evidence="4" type="ORF">DHW31_08660</name>
</gene>